<protein>
    <recommendedName>
        <fullName evidence="1">Methyltransferase type 11 domain-containing protein</fullName>
    </recommendedName>
</protein>
<dbReference type="EMBL" id="LCNM01000003">
    <property type="protein sequence ID" value="KKU56764.1"/>
    <property type="molecule type" value="Genomic_DNA"/>
</dbReference>
<accession>A0A0G1RHJ3</accession>
<dbReference type="GO" id="GO:0008757">
    <property type="term" value="F:S-adenosylmethionine-dependent methyltransferase activity"/>
    <property type="evidence" value="ECO:0007669"/>
    <property type="project" value="InterPro"/>
</dbReference>
<proteinExistence type="predicted"/>
<dbReference type="AlphaFoldDB" id="A0A0G1RHJ3"/>
<comment type="caution">
    <text evidence="2">The sequence shown here is derived from an EMBL/GenBank/DDBJ whole genome shotgun (WGS) entry which is preliminary data.</text>
</comment>
<evidence type="ECO:0000313" key="2">
    <source>
        <dbReference type="EMBL" id="KKU56764.1"/>
    </source>
</evidence>
<evidence type="ECO:0000313" key="3">
    <source>
        <dbReference type="Proteomes" id="UP000034607"/>
    </source>
</evidence>
<evidence type="ECO:0000259" key="1">
    <source>
        <dbReference type="Pfam" id="PF08241"/>
    </source>
</evidence>
<feature type="domain" description="Methyltransferase type 11" evidence="1">
    <location>
        <begin position="58"/>
        <end position="108"/>
    </location>
</feature>
<sequence length="242" mass="27742">MHQERIYYRVIKKLLSDGLIAKNDRILVICAGRFDEEVLHQLGFTRVLLTDASKSWSPSHYRFRTCDAHRLPFADAGFDFSLVHAGLHHCHSPHLALLEMYRVAKKGVLVCEAQDNLFTRLLTRLSLGEKYELSAVKDKLGGVDGTSVPNFIYRWNKWEVEKFVRSLDPAKKPRILYTSEFDFPKCFKKTGKYSPNAAFIAGSFAKIANLLFPQAGNSLCFFIDKRDLKINPWIGKKDRDSL</sequence>
<name>A0A0G1RHJ3_9BACT</name>
<gene>
    <name evidence="2" type="ORF">UX78_C0003G0040</name>
</gene>
<dbReference type="Gene3D" id="3.40.50.150">
    <property type="entry name" value="Vaccinia Virus protein VP39"/>
    <property type="match status" value="1"/>
</dbReference>
<dbReference type="Proteomes" id="UP000034607">
    <property type="component" value="Unassembled WGS sequence"/>
</dbReference>
<organism evidence="2 3">
    <name type="scientific">Candidatus Amesbacteria bacterium GW2011_GWA2_47_11</name>
    <dbReference type="NCBI Taxonomy" id="1618357"/>
    <lineage>
        <taxon>Bacteria</taxon>
        <taxon>Candidatus Amesiibacteriota</taxon>
    </lineage>
</organism>
<dbReference type="InterPro" id="IPR029063">
    <property type="entry name" value="SAM-dependent_MTases_sf"/>
</dbReference>
<dbReference type="SUPFAM" id="SSF53335">
    <property type="entry name" value="S-adenosyl-L-methionine-dependent methyltransferases"/>
    <property type="match status" value="1"/>
</dbReference>
<dbReference type="Pfam" id="PF08241">
    <property type="entry name" value="Methyltransf_11"/>
    <property type="match status" value="1"/>
</dbReference>
<reference evidence="2 3" key="1">
    <citation type="journal article" date="2015" name="Nature">
        <title>rRNA introns, odd ribosomes, and small enigmatic genomes across a large radiation of phyla.</title>
        <authorList>
            <person name="Brown C.T."/>
            <person name="Hug L.A."/>
            <person name="Thomas B.C."/>
            <person name="Sharon I."/>
            <person name="Castelle C.J."/>
            <person name="Singh A."/>
            <person name="Wilkins M.J."/>
            <person name="Williams K.H."/>
            <person name="Banfield J.F."/>
        </authorList>
    </citation>
    <scope>NUCLEOTIDE SEQUENCE [LARGE SCALE GENOMIC DNA]</scope>
</reference>
<dbReference type="InterPro" id="IPR013216">
    <property type="entry name" value="Methyltransf_11"/>
</dbReference>